<dbReference type="Pfam" id="PF09471">
    <property type="entry name" value="Peptidase_M64"/>
    <property type="match status" value="1"/>
</dbReference>
<proteinExistence type="predicted"/>
<dbReference type="EMBL" id="JACHMO010000001">
    <property type="protein sequence ID" value="MBB5806327.1"/>
    <property type="molecule type" value="Genomic_DNA"/>
</dbReference>
<protein>
    <recommendedName>
        <fullName evidence="4">IgA peptidase M64</fullName>
    </recommendedName>
</protein>
<feature type="chain" id="PRO_5030971057" description="IgA peptidase M64" evidence="1">
    <location>
        <begin position="27"/>
        <end position="388"/>
    </location>
</feature>
<dbReference type="InterPro" id="IPR019026">
    <property type="entry name" value="Peptidase_M64_IgA"/>
</dbReference>
<name>A0A7W9HPY0_9PSEU</name>
<comment type="caution">
    <text evidence="2">The sequence shown here is derived from an EMBL/GenBank/DDBJ whole genome shotgun (WGS) entry which is preliminary data.</text>
</comment>
<evidence type="ECO:0000313" key="3">
    <source>
        <dbReference type="Proteomes" id="UP000552097"/>
    </source>
</evidence>
<dbReference type="InterPro" id="IPR024079">
    <property type="entry name" value="MetalloPept_cat_dom_sf"/>
</dbReference>
<evidence type="ECO:0000313" key="2">
    <source>
        <dbReference type="EMBL" id="MBB5806327.1"/>
    </source>
</evidence>
<dbReference type="Proteomes" id="UP000552097">
    <property type="component" value="Unassembled WGS sequence"/>
</dbReference>
<evidence type="ECO:0000256" key="1">
    <source>
        <dbReference type="SAM" id="SignalP"/>
    </source>
</evidence>
<dbReference type="AlphaFoldDB" id="A0A7W9HPY0"/>
<accession>A0A7W9HPY0</accession>
<dbReference type="Gene3D" id="3.40.390.10">
    <property type="entry name" value="Collagenase (Catalytic Domain)"/>
    <property type="match status" value="1"/>
</dbReference>
<keyword evidence="3" id="KW-1185">Reference proteome</keyword>
<evidence type="ECO:0008006" key="4">
    <source>
        <dbReference type="Google" id="ProtNLM"/>
    </source>
</evidence>
<feature type="signal peptide" evidence="1">
    <location>
        <begin position="1"/>
        <end position="26"/>
    </location>
</feature>
<gene>
    <name evidence="2" type="ORF">F4560_006095</name>
</gene>
<organism evidence="2 3">
    <name type="scientific">Saccharothrix ecbatanensis</name>
    <dbReference type="NCBI Taxonomy" id="1105145"/>
    <lineage>
        <taxon>Bacteria</taxon>
        <taxon>Bacillati</taxon>
        <taxon>Actinomycetota</taxon>
        <taxon>Actinomycetes</taxon>
        <taxon>Pseudonocardiales</taxon>
        <taxon>Pseudonocardiaceae</taxon>
        <taxon>Saccharothrix</taxon>
    </lineage>
</organism>
<sequence>MRAHRLALPVLAVAFAVVAVPLPGDAAEPSAPSAPSAPSEVEWVEVFSPDGTISRTPVPRTVEAAAEPADVAADVVPVQQTGAPDQRFDLVFVGDGYTAAELDAFHTHVVDKWTELAAVEPFKSYRQYFNVWQVNVVSNQSGVDHDPTLGADRDTALDMGFWCQGRDTQTERLLCVNQTKATQFAALAPQADQVIALGNTAKYGGAGGGVATAAGANDQAGQIAVHELGHSIGGLADEYDYPYDRYSGGEPTEVNVTADPTGAKWSAYLGRTSPDGGVVGAFEGARYYLTGLYRPTDNSIMRTLGREFNLVGRDAMVDAFKEKVPELAGPETGYASAASSLTSGNRSDAITVPRNAAATRCCLSSTNVDGTVFGGSPRNASIARPDSS</sequence>
<reference evidence="2 3" key="1">
    <citation type="submission" date="2020-08" db="EMBL/GenBank/DDBJ databases">
        <title>Sequencing the genomes of 1000 actinobacteria strains.</title>
        <authorList>
            <person name="Klenk H.-P."/>
        </authorList>
    </citation>
    <scope>NUCLEOTIDE SEQUENCE [LARGE SCALE GENOMIC DNA]</scope>
    <source>
        <strain evidence="2 3">DSM 45486</strain>
    </source>
</reference>
<dbReference type="GO" id="GO:0008237">
    <property type="term" value="F:metallopeptidase activity"/>
    <property type="evidence" value="ECO:0007669"/>
    <property type="project" value="InterPro"/>
</dbReference>
<keyword evidence="1" id="KW-0732">Signal</keyword>